<dbReference type="KEGG" id="caua:113046765"/>
<evidence type="ECO:0000256" key="4">
    <source>
        <dbReference type="ARBA" id="ARBA00022670"/>
    </source>
</evidence>
<evidence type="ECO:0000313" key="11">
    <source>
        <dbReference type="RefSeq" id="XP_026063507.1"/>
    </source>
</evidence>
<dbReference type="PIRSF" id="PIRSF019663">
    <property type="entry name" value="Legumain"/>
    <property type="match status" value="1"/>
</dbReference>
<dbReference type="GeneID" id="113046765"/>
<dbReference type="PANTHER" id="PTHR12000:SF21">
    <property type="entry name" value="LEGUMAIN-RELATED"/>
    <property type="match status" value="1"/>
</dbReference>
<dbReference type="GO" id="GO:0005773">
    <property type="term" value="C:vacuole"/>
    <property type="evidence" value="ECO:0007669"/>
    <property type="project" value="GOC"/>
</dbReference>
<evidence type="ECO:0000256" key="2">
    <source>
        <dbReference type="ARBA" id="ARBA00009941"/>
    </source>
</evidence>
<dbReference type="PANTHER" id="PTHR12000">
    <property type="entry name" value="HEMOGLOBINASE FAMILY MEMBER"/>
    <property type="match status" value="1"/>
</dbReference>
<comment type="catalytic activity">
    <reaction evidence="1">
        <text>Hydrolysis of proteins and small molecule substrates at -Asn-|-Xaa- bonds.</text>
        <dbReference type="EC" id="3.4.22.34"/>
    </reaction>
</comment>
<dbReference type="GO" id="GO:0004197">
    <property type="term" value="F:cysteine-type endopeptidase activity"/>
    <property type="evidence" value="ECO:0007669"/>
    <property type="project" value="UniProtKB-EC"/>
</dbReference>
<evidence type="ECO:0000256" key="8">
    <source>
        <dbReference type="PIRSR" id="PIRSR019663-1"/>
    </source>
</evidence>
<dbReference type="EC" id="3.4.22.34" evidence="3"/>
<keyword evidence="10" id="KW-1185">Reference proteome</keyword>
<keyword evidence="5" id="KW-0732">Signal</keyword>
<evidence type="ECO:0000256" key="9">
    <source>
        <dbReference type="SAM" id="Coils"/>
    </source>
</evidence>
<dbReference type="GO" id="GO:0006624">
    <property type="term" value="P:vacuolar protein processing"/>
    <property type="evidence" value="ECO:0007669"/>
    <property type="project" value="TreeGrafter"/>
</dbReference>
<evidence type="ECO:0000256" key="5">
    <source>
        <dbReference type="ARBA" id="ARBA00022729"/>
    </source>
</evidence>
<organism evidence="10 11">
    <name type="scientific">Carassius auratus</name>
    <name type="common">Goldfish</name>
    <dbReference type="NCBI Taxonomy" id="7957"/>
    <lineage>
        <taxon>Eukaryota</taxon>
        <taxon>Metazoa</taxon>
        <taxon>Chordata</taxon>
        <taxon>Craniata</taxon>
        <taxon>Vertebrata</taxon>
        <taxon>Euteleostomi</taxon>
        <taxon>Actinopterygii</taxon>
        <taxon>Neopterygii</taxon>
        <taxon>Teleostei</taxon>
        <taxon>Ostariophysi</taxon>
        <taxon>Cypriniformes</taxon>
        <taxon>Cyprinidae</taxon>
        <taxon>Cyprininae</taxon>
        <taxon>Carassius</taxon>
    </lineage>
</organism>
<feature type="coiled-coil region" evidence="9">
    <location>
        <begin position="305"/>
        <end position="332"/>
    </location>
</feature>
<dbReference type="AlphaFoldDB" id="A0A6P6JWT6"/>
<evidence type="ECO:0000313" key="10">
    <source>
        <dbReference type="Proteomes" id="UP000515129"/>
    </source>
</evidence>
<evidence type="ECO:0000256" key="6">
    <source>
        <dbReference type="ARBA" id="ARBA00022801"/>
    </source>
</evidence>
<dbReference type="PRINTS" id="PR00776">
    <property type="entry name" value="HEMOGLOBNASE"/>
</dbReference>
<dbReference type="Gene3D" id="1.10.132.130">
    <property type="match status" value="1"/>
</dbReference>
<dbReference type="Gene3D" id="3.40.50.1460">
    <property type="match status" value="1"/>
</dbReference>
<dbReference type="CDD" id="cd21115">
    <property type="entry name" value="legumain_C"/>
    <property type="match status" value="1"/>
</dbReference>
<keyword evidence="6" id="KW-0378">Hydrolase</keyword>
<dbReference type="InterPro" id="IPR001096">
    <property type="entry name" value="Peptidase_C13"/>
</dbReference>
<evidence type="ECO:0000256" key="3">
    <source>
        <dbReference type="ARBA" id="ARBA00012628"/>
    </source>
</evidence>
<evidence type="ECO:0000256" key="1">
    <source>
        <dbReference type="ARBA" id="ARBA00000810"/>
    </source>
</evidence>
<dbReference type="InterPro" id="IPR048501">
    <property type="entry name" value="Legum_prodom"/>
</dbReference>
<dbReference type="FunFam" id="3.40.50.1460:FF:000006">
    <property type="entry name" value="Legumain"/>
    <property type="match status" value="1"/>
</dbReference>
<dbReference type="GO" id="GO:0051603">
    <property type="term" value="P:proteolysis involved in protein catabolic process"/>
    <property type="evidence" value="ECO:0007669"/>
    <property type="project" value="TreeGrafter"/>
</dbReference>
<dbReference type="InterPro" id="IPR046427">
    <property type="entry name" value="Legumain_prodom_sf"/>
</dbReference>
<keyword evidence="7" id="KW-0788">Thiol protease</keyword>
<protein>
    <recommendedName>
        <fullName evidence="3">legumain</fullName>
        <ecNumber evidence="3">3.4.22.34</ecNumber>
    </recommendedName>
</protein>
<keyword evidence="9" id="KW-0175">Coiled coil</keyword>
<dbReference type="OrthoDB" id="192611at2759"/>
<feature type="active site" description="Nucleophile" evidence="8">
    <location>
        <position position="165"/>
    </location>
</feature>
<proteinExistence type="inferred from homology"/>
<dbReference type="Pfam" id="PF01650">
    <property type="entry name" value="Peptidase_C13"/>
    <property type="match status" value="1"/>
</dbReference>
<reference evidence="11" key="1">
    <citation type="submission" date="2025-08" db="UniProtKB">
        <authorList>
            <consortium name="RefSeq"/>
        </authorList>
    </citation>
    <scope>IDENTIFICATION</scope>
    <source>
        <strain evidence="11">Wakin</strain>
        <tissue evidence="11">Muscle</tissue>
    </source>
</reference>
<comment type="similarity">
    <text evidence="2">Belongs to the peptidase C13 family.</text>
</comment>
<keyword evidence="4" id="KW-0645">Protease</keyword>
<accession>A0A6P6JWT6</accession>
<dbReference type="Proteomes" id="UP000515129">
    <property type="component" value="Chromosome 28"/>
</dbReference>
<evidence type="ECO:0000256" key="7">
    <source>
        <dbReference type="ARBA" id="ARBA00022807"/>
    </source>
</evidence>
<sequence length="409" mass="46921">MAAANGKHWVMLVAGSMTWKNYRHQADVCHAYQIVHHNGIPDDQIVLMMYDDIAYNEKNPYPGIIINKPKGLNVYPGVPKDYTGKDVTPGNFLAALKGDRKSVKKKKIITSGGNDTIFIYLADHGGSGTFTFPNSTLHAHDLIETIKKMARNNQFSKMVIYMESCHSGSMFTKLPNNVHVYAVTAARADESSYACYFDNERKTFLSDEFSALWMYYMETNDLNKKTFRDQFSYLQKKMEKSHSCRFGDMTMGGHWISELVNNTPQSLRAKNRDEGFELTHLTSNHEVPFKILEHRIKTETDAGSRQRLRRKLEALHQAKAKIERKVEAISQHFDFKHDDLEEDPSKVDLHALKKVAEHFRATCFDWDDDESFTLFHIASSQMHVFARLCAHEVEAERIIEVITAVSRKS</sequence>
<feature type="active site" evidence="8">
    <location>
        <position position="124"/>
    </location>
</feature>
<name>A0A6P6JWT6_CARAU</name>
<gene>
    <name evidence="11" type="primary">LOC113046765</name>
</gene>
<dbReference type="RefSeq" id="XP_026063507.1">
    <property type="nucleotide sequence ID" value="XM_026207722.1"/>
</dbReference>